<proteinExistence type="predicted"/>
<comment type="caution">
    <text evidence="3">The sequence shown here is derived from an EMBL/GenBank/DDBJ whole genome shotgun (WGS) entry which is preliminary data.</text>
</comment>
<keyword evidence="1" id="KW-0472">Membrane</keyword>
<dbReference type="OrthoDB" id="2873672at2"/>
<dbReference type="InterPro" id="IPR019251">
    <property type="entry name" value="DUF2231_TM"/>
</dbReference>
<feature type="domain" description="DUF2231" evidence="2">
    <location>
        <begin position="2"/>
        <end position="135"/>
    </location>
</feature>
<keyword evidence="4" id="KW-1185">Reference proteome</keyword>
<feature type="transmembrane region" description="Helical" evidence="1">
    <location>
        <begin position="38"/>
        <end position="57"/>
    </location>
</feature>
<keyword evidence="1" id="KW-0812">Transmembrane</keyword>
<dbReference type="Proteomes" id="UP000295310">
    <property type="component" value="Unassembled WGS sequence"/>
</dbReference>
<protein>
    <recommendedName>
        <fullName evidence="2">DUF2231 domain-containing protein</fullName>
    </recommendedName>
</protein>
<feature type="transmembrane region" description="Helical" evidence="1">
    <location>
        <begin position="6"/>
        <end position="26"/>
    </location>
</feature>
<feature type="transmembrane region" description="Helical" evidence="1">
    <location>
        <begin position="107"/>
        <end position="125"/>
    </location>
</feature>
<organism evidence="3 4">
    <name type="scientific">Macrococcus brunensis</name>
    <dbReference type="NCBI Taxonomy" id="198483"/>
    <lineage>
        <taxon>Bacteria</taxon>
        <taxon>Bacillati</taxon>
        <taxon>Bacillota</taxon>
        <taxon>Bacilli</taxon>
        <taxon>Bacillales</taxon>
        <taxon>Staphylococcaceae</taxon>
        <taxon>Macrococcus</taxon>
    </lineage>
</organism>
<dbReference type="EMBL" id="SCWA01000001">
    <property type="protein sequence ID" value="TDL98944.1"/>
    <property type="molecule type" value="Genomic_DNA"/>
</dbReference>
<dbReference type="Pfam" id="PF09990">
    <property type="entry name" value="DUF2231"/>
    <property type="match status" value="1"/>
</dbReference>
<evidence type="ECO:0000256" key="1">
    <source>
        <dbReference type="SAM" id="Phobius"/>
    </source>
</evidence>
<reference evidence="3 4" key="1">
    <citation type="submission" date="2019-01" db="EMBL/GenBank/DDBJ databases">
        <title>Draft genome sequences of the type strains of six Macrococcus species.</title>
        <authorList>
            <person name="Mazhar S."/>
            <person name="Altermann E."/>
            <person name="Hill C."/>
            <person name="Mcauliffe O."/>
        </authorList>
    </citation>
    <scope>NUCLEOTIDE SEQUENCE [LARGE SCALE GENOMIC DNA]</scope>
    <source>
        <strain evidence="3 4">CCM4811</strain>
    </source>
</reference>
<keyword evidence="1" id="KW-1133">Transmembrane helix</keyword>
<evidence type="ECO:0000313" key="4">
    <source>
        <dbReference type="Proteomes" id="UP000295310"/>
    </source>
</evidence>
<dbReference type="RefSeq" id="WP_133430839.1">
    <property type="nucleotide sequence ID" value="NZ_SCWA01000001.1"/>
</dbReference>
<gene>
    <name evidence="3" type="ORF">ERX27_00445</name>
</gene>
<evidence type="ECO:0000313" key="3">
    <source>
        <dbReference type="EMBL" id="TDL98944.1"/>
    </source>
</evidence>
<name>A0A4R6BGC9_9STAP</name>
<dbReference type="AlphaFoldDB" id="A0A4R6BGC9"/>
<evidence type="ECO:0000259" key="2">
    <source>
        <dbReference type="Pfam" id="PF09990"/>
    </source>
</evidence>
<feature type="transmembrane region" description="Helical" evidence="1">
    <location>
        <begin position="77"/>
        <end position="95"/>
    </location>
</feature>
<accession>A0A4R6BGC9</accession>
<sequence length="144" mass="15795">MPLHPLIVHFPIALLLLATIIELISLKYRGQLNMTGTILLVVGVVTGIISYMTGDSAERFAEMHFGEVEGLIHQHEQMALTSIILFGSAAVIKLYTHFSAKFKKELLIVVLILSVFGSGFLAYTGHLGGRIVYENNKIIATQGE</sequence>